<dbReference type="AlphaFoldDB" id="A0A8J3BV64"/>
<evidence type="ECO:0000256" key="1">
    <source>
        <dbReference type="SAM" id="MobiDB-lite"/>
    </source>
</evidence>
<reference evidence="2" key="1">
    <citation type="journal article" date="2014" name="Int. J. Syst. Evol. Microbiol.">
        <title>Complete genome sequence of Corynebacterium casei LMG S-19264T (=DSM 44701T), isolated from a smear-ripened cheese.</title>
        <authorList>
            <consortium name="US DOE Joint Genome Institute (JGI-PGF)"/>
            <person name="Walter F."/>
            <person name="Albersmeier A."/>
            <person name="Kalinowski J."/>
            <person name="Ruckert C."/>
        </authorList>
    </citation>
    <scope>NUCLEOTIDE SEQUENCE</scope>
    <source>
        <strain evidence="2">JCM 3091</strain>
    </source>
</reference>
<gene>
    <name evidence="2" type="ORF">GCM10010124_40720</name>
</gene>
<feature type="region of interest" description="Disordered" evidence="1">
    <location>
        <begin position="216"/>
        <end position="236"/>
    </location>
</feature>
<evidence type="ECO:0000313" key="3">
    <source>
        <dbReference type="Proteomes" id="UP000662200"/>
    </source>
</evidence>
<keyword evidence="3" id="KW-1185">Reference proteome</keyword>
<evidence type="ECO:0000313" key="2">
    <source>
        <dbReference type="EMBL" id="GGK43772.1"/>
    </source>
</evidence>
<sequence length="256" mass="27426">MFKALRRTCSTPPVFKARSKIGAEIVIYKCQRRRRDAAHAPMPKHPNQQPVDPAVPVPVNVLLPRPAGSSRHVPASPASGDPYGLAADTAAVLVANYTSPGDRVAVLDDSTNTRKAVAQLDRRLVTDFTDCDRDGVRLMLAVVPRPDRDARTLATLVSWMSVCQTRLVPGGHLVACVPADGPDGRYADHASDVLAAAASVGLSYQQHLIAVHTPLAATEPRAEHRHGGPRPPLVGRRHSRVHSDLFVVAKAVTADA</sequence>
<organism evidence="2 3">
    <name type="scientific">Pilimelia terevasa</name>
    <dbReference type="NCBI Taxonomy" id="53372"/>
    <lineage>
        <taxon>Bacteria</taxon>
        <taxon>Bacillati</taxon>
        <taxon>Actinomycetota</taxon>
        <taxon>Actinomycetes</taxon>
        <taxon>Micromonosporales</taxon>
        <taxon>Micromonosporaceae</taxon>
        <taxon>Pilimelia</taxon>
    </lineage>
</organism>
<dbReference type="Proteomes" id="UP000662200">
    <property type="component" value="Unassembled WGS sequence"/>
</dbReference>
<protein>
    <submittedName>
        <fullName evidence="2">Uncharacterized protein</fullName>
    </submittedName>
</protein>
<name>A0A8J3BV64_9ACTN</name>
<reference evidence="2" key="2">
    <citation type="submission" date="2020-09" db="EMBL/GenBank/DDBJ databases">
        <authorList>
            <person name="Sun Q."/>
            <person name="Ohkuma M."/>
        </authorList>
    </citation>
    <scope>NUCLEOTIDE SEQUENCE</scope>
    <source>
        <strain evidence="2">JCM 3091</strain>
    </source>
</reference>
<accession>A0A8J3BV64</accession>
<proteinExistence type="predicted"/>
<dbReference type="EMBL" id="BMQC01000027">
    <property type="protein sequence ID" value="GGK43772.1"/>
    <property type="molecule type" value="Genomic_DNA"/>
</dbReference>
<comment type="caution">
    <text evidence="2">The sequence shown here is derived from an EMBL/GenBank/DDBJ whole genome shotgun (WGS) entry which is preliminary data.</text>
</comment>